<feature type="compositionally biased region" description="Polar residues" evidence="1">
    <location>
        <begin position="300"/>
        <end position="310"/>
    </location>
</feature>
<evidence type="ECO:0000256" key="1">
    <source>
        <dbReference type="SAM" id="MobiDB-lite"/>
    </source>
</evidence>
<accession>A0A553PXS8</accession>
<name>A0A553PXS8_9TELE</name>
<reference evidence="2 3" key="1">
    <citation type="journal article" date="2019" name="Sci. Data">
        <title>Hybrid genome assembly and annotation of Danionella translucida.</title>
        <authorList>
            <person name="Kadobianskyi M."/>
            <person name="Schulze L."/>
            <person name="Schuelke M."/>
            <person name="Judkewitz B."/>
        </authorList>
    </citation>
    <scope>NUCLEOTIDE SEQUENCE [LARGE SCALE GENOMIC DNA]</scope>
    <source>
        <strain evidence="2 3">Bolton</strain>
    </source>
</reference>
<proteinExistence type="predicted"/>
<dbReference type="OrthoDB" id="1607513at2759"/>
<evidence type="ECO:0000313" key="3">
    <source>
        <dbReference type="Proteomes" id="UP000316079"/>
    </source>
</evidence>
<evidence type="ECO:0000313" key="2">
    <source>
        <dbReference type="EMBL" id="TRY82490.1"/>
    </source>
</evidence>
<keyword evidence="3" id="KW-1185">Reference proteome</keyword>
<dbReference type="EMBL" id="SRMA01026552">
    <property type="protein sequence ID" value="TRY82490.1"/>
    <property type="molecule type" value="Genomic_DNA"/>
</dbReference>
<dbReference type="AlphaFoldDB" id="A0A553PXS8"/>
<sequence length="357" mass="39621">MRGRSSTGREKAVVARSWSEGDDQCGVAFESWDDSNCCALPRLESLELTLLHVSPSQLRHVRTCPVRGSEKPRFVTASKVILMTRGLQRIVARFQRNPSRFDPIKKLVDFLMLEMMKRFGRVEHNEKLADATCLDPRFKKQGFVSQQAAEDTVKRVTAAAAAINPSLNGDGELSANHEKGRAYKTLPAQHTAPLSSEVFSGQCVLRLVNPARSLIRSVSLDSLTLWETFDFDWETFETFDFDWDSDVDVDPSAVDVGLLTVLPEEMPAQTPHVLNHCVSQTGAFSSSDVFSFVLENHNNNGGEANTSRGQSMPPKGPNNSPRLLPRHSGTFGVIVALKMTLQHSLEKMGSSCQFNRQ</sequence>
<feature type="region of interest" description="Disordered" evidence="1">
    <location>
        <begin position="300"/>
        <end position="324"/>
    </location>
</feature>
<dbReference type="STRING" id="623744.A0A553PXS8"/>
<comment type="caution">
    <text evidence="2">The sequence shown here is derived from an EMBL/GenBank/DDBJ whole genome shotgun (WGS) entry which is preliminary data.</text>
</comment>
<dbReference type="Proteomes" id="UP000316079">
    <property type="component" value="Unassembled WGS sequence"/>
</dbReference>
<organism evidence="2 3">
    <name type="scientific">Danionella cerebrum</name>
    <dbReference type="NCBI Taxonomy" id="2873325"/>
    <lineage>
        <taxon>Eukaryota</taxon>
        <taxon>Metazoa</taxon>
        <taxon>Chordata</taxon>
        <taxon>Craniata</taxon>
        <taxon>Vertebrata</taxon>
        <taxon>Euteleostomi</taxon>
        <taxon>Actinopterygii</taxon>
        <taxon>Neopterygii</taxon>
        <taxon>Teleostei</taxon>
        <taxon>Ostariophysi</taxon>
        <taxon>Cypriniformes</taxon>
        <taxon>Danionidae</taxon>
        <taxon>Danioninae</taxon>
        <taxon>Danionella</taxon>
    </lineage>
</organism>
<gene>
    <name evidence="2" type="ORF">DNTS_029966</name>
</gene>
<protein>
    <submittedName>
        <fullName evidence="2">Uncharacterized protein</fullName>
    </submittedName>
</protein>